<dbReference type="InterPro" id="IPR001810">
    <property type="entry name" value="F-box_dom"/>
</dbReference>
<accession>A0A6V7WKG6</accession>
<dbReference type="EMBL" id="CAJEWN010000641">
    <property type="protein sequence ID" value="CAD2187500.1"/>
    <property type="molecule type" value="Genomic_DNA"/>
</dbReference>
<evidence type="ECO:0000313" key="4">
    <source>
        <dbReference type="Proteomes" id="UP000580250"/>
    </source>
</evidence>
<gene>
    <name evidence="3" type="ORF">MENT_LOCUS40090</name>
</gene>
<dbReference type="PROSITE" id="PS50181">
    <property type="entry name" value="FBOX"/>
    <property type="match status" value="1"/>
</dbReference>
<evidence type="ECO:0000256" key="1">
    <source>
        <dbReference type="SAM" id="Coils"/>
    </source>
</evidence>
<organism evidence="3 4">
    <name type="scientific">Meloidogyne enterolobii</name>
    <name type="common">Root-knot nematode worm</name>
    <name type="synonym">Meloidogyne mayaguensis</name>
    <dbReference type="NCBI Taxonomy" id="390850"/>
    <lineage>
        <taxon>Eukaryota</taxon>
        <taxon>Metazoa</taxon>
        <taxon>Ecdysozoa</taxon>
        <taxon>Nematoda</taxon>
        <taxon>Chromadorea</taxon>
        <taxon>Rhabditida</taxon>
        <taxon>Tylenchina</taxon>
        <taxon>Tylenchomorpha</taxon>
        <taxon>Tylenchoidea</taxon>
        <taxon>Meloidogynidae</taxon>
        <taxon>Meloidogyninae</taxon>
        <taxon>Meloidogyne</taxon>
    </lineage>
</organism>
<name>A0A6V7WKG6_MELEN</name>
<feature type="domain" description="F-box" evidence="2">
    <location>
        <begin position="1"/>
        <end position="39"/>
    </location>
</feature>
<dbReference type="InterPro" id="IPR036047">
    <property type="entry name" value="F-box-like_dom_sf"/>
</dbReference>
<dbReference type="Pfam" id="PF00646">
    <property type="entry name" value="F-box"/>
    <property type="match status" value="1"/>
</dbReference>
<sequence>MLNLPVEVKLDILKFLKFNQLLSVQQTNYYFYCLIRQNEGILACEGLFSVQIKIIDLEDFTDNCKYKMCKIESGIFNFLLNDQLIEKWQSAMDRRIPVYFSSSDTPPTNKLYTLVDTGFPLYNNNYYMLKLPVYPKNIEEMKIVRCWFEKLFLCYFEFADFREYFFNPEMIKILFDNEKNIPTQLRSEKGYITYCNHNIKNVLGFTLDHLIITRNLEINFKQLDSKGKCNKYLLELLINGGNNIRTINIKRDINSLLLLIEEHIKTKDCLSFVSSVCLEIIGFTRRKEKESCIITNTYNTKVSFELNFDGKFISIIKKLDKELKNSKNKMYNSENKNRDLQGNPFILKDKTKRKLNLPDEVKLDVLKFLSFNQLLSFQQTNYSFYCLIRLNEGILACKDCIQ</sequence>
<reference evidence="3 4" key="1">
    <citation type="submission" date="2020-08" db="EMBL/GenBank/DDBJ databases">
        <authorList>
            <person name="Koutsovoulos G."/>
            <person name="Danchin GJ E."/>
        </authorList>
    </citation>
    <scope>NUCLEOTIDE SEQUENCE [LARGE SCALE GENOMIC DNA]</scope>
</reference>
<feature type="coiled-coil region" evidence="1">
    <location>
        <begin position="316"/>
        <end position="343"/>
    </location>
</feature>
<dbReference type="Proteomes" id="UP000580250">
    <property type="component" value="Unassembled WGS sequence"/>
</dbReference>
<protein>
    <recommendedName>
        <fullName evidence="2">F-box domain-containing protein</fullName>
    </recommendedName>
</protein>
<dbReference type="SUPFAM" id="SSF81383">
    <property type="entry name" value="F-box domain"/>
    <property type="match status" value="2"/>
</dbReference>
<dbReference type="OrthoDB" id="5900203at2759"/>
<dbReference type="CDD" id="cd09917">
    <property type="entry name" value="F-box_SF"/>
    <property type="match status" value="1"/>
</dbReference>
<dbReference type="SMART" id="SM00256">
    <property type="entry name" value="FBOX"/>
    <property type="match status" value="2"/>
</dbReference>
<evidence type="ECO:0000313" key="3">
    <source>
        <dbReference type="EMBL" id="CAD2187500.1"/>
    </source>
</evidence>
<comment type="caution">
    <text evidence="3">The sequence shown here is derived from an EMBL/GenBank/DDBJ whole genome shotgun (WGS) entry which is preliminary data.</text>
</comment>
<keyword evidence="1" id="KW-0175">Coiled coil</keyword>
<evidence type="ECO:0000259" key="2">
    <source>
        <dbReference type="PROSITE" id="PS50181"/>
    </source>
</evidence>
<proteinExistence type="predicted"/>
<dbReference type="AlphaFoldDB" id="A0A6V7WKG6"/>